<dbReference type="PANTHER" id="PTHR46546:SF4">
    <property type="entry name" value="SHEWANELLA-LIKE PROTEIN PHOSPHATASE 1"/>
    <property type="match status" value="1"/>
</dbReference>
<dbReference type="InterPro" id="IPR004843">
    <property type="entry name" value="Calcineurin-like_PHP"/>
</dbReference>
<dbReference type="InterPro" id="IPR029052">
    <property type="entry name" value="Metallo-depent_PP-like"/>
</dbReference>
<feature type="domain" description="Calcineurin-like phosphoesterase" evidence="1">
    <location>
        <begin position="12"/>
        <end position="192"/>
    </location>
</feature>
<sequence length="299" mass="33944">MDTPTYLDAPKRIIVIGDIHGDIAILCSCLYLANIINNKFEWIAEPTDTIVVQMGDQVDSLSRDTNQPWEKIDDITLLQFTERLDEIARKKGGRFISLLGNHEVMNVLGHFDYVSPLSMHKAGGVQGRRERFQPGGSCAKILAKRNVVQKIGSLLFCHAGLLPHHLQLINGQLKSINLLMKKYLLKEIHNDNDFALLNSLFINEMSILWNRFYLEQMGPEAEQVLNQVLQNTNSTQMMIGHNPMKNITPFYNFKLWVTDIGLSRAFSNEGLEILEILNGGISCEENNHQPFCVIRAIKK</sequence>
<reference evidence="2" key="1">
    <citation type="journal article" date="2020" name="Nature">
        <title>Giant virus diversity and host interactions through global metagenomics.</title>
        <authorList>
            <person name="Schulz F."/>
            <person name="Roux S."/>
            <person name="Paez-Espino D."/>
            <person name="Jungbluth S."/>
            <person name="Walsh D.A."/>
            <person name="Denef V.J."/>
            <person name="McMahon K.D."/>
            <person name="Konstantinidis K.T."/>
            <person name="Eloe-Fadrosh E.A."/>
            <person name="Kyrpides N.C."/>
            <person name="Woyke T."/>
        </authorList>
    </citation>
    <scope>NUCLEOTIDE SEQUENCE</scope>
    <source>
        <strain evidence="2">GVMAG-M-3300021962-46</strain>
    </source>
</reference>
<protein>
    <recommendedName>
        <fullName evidence="1">Calcineurin-like phosphoesterase domain-containing protein</fullName>
    </recommendedName>
</protein>
<dbReference type="EMBL" id="MN739479">
    <property type="protein sequence ID" value="QHT07078.1"/>
    <property type="molecule type" value="Genomic_DNA"/>
</dbReference>
<dbReference type="SUPFAM" id="SSF56300">
    <property type="entry name" value="Metallo-dependent phosphatases"/>
    <property type="match status" value="1"/>
</dbReference>
<proteinExistence type="predicted"/>
<accession>A0A6C0CRA0</accession>
<evidence type="ECO:0000313" key="2">
    <source>
        <dbReference type="EMBL" id="QHT07078.1"/>
    </source>
</evidence>
<dbReference type="Gene3D" id="3.60.21.10">
    <property type="match status" value="1"/>
</dbReference>
<dbReference type="AlphaFoldDB" id="A0A6C0CRA0"/>
<dbReference type="PANTHER" id="PTHR46546">
    <property type="entry name" value="SHEWANELLA-LIKE PROTEIN PHOSPHATASE 1"/>
    <property type="match status" value="1"/>
</dbReference>
<dbReference type="Pfam" id="PF00149">
    <property type="entry name" value="Metallophos"/>
    <property type="match status" value="1"/>
</dbReference>
<evidence type="ECO:0000259" key="1">
    <source>
        <dbReference type="Pfam" id="PF00149"/>
    </source>
</evidence>
<dbReference type="GO" id="GO:0016787">
    <property type="term" value="F:hydrolase activity"/>
    <property type="evidence" value="ECO:0007669"/>
    <property type="project" value="InterPro"/>
</dbReference>
<organism evidence="2">
    <name type="scientific">viral metagenome</name>
    <dbReference type="NCBI Taxonomy" id="1070528"/>
    <lineage>
        <taxon>unclassified sequences</taxon>
        <taxon>metagenomes</taxon>
        <taxon>organismal metagenomes</taxon>
    </lineage>
</organism>
<name>A0A6C0CRA0_9ZZZZ</name>